<dbReference type="EMBL" id="KY052852">
    <property type="protein sequence ID" value="ASF00706.1"/>
    <property type="molecule type" value="Genomic_DNA"/>
</dbReference>
<sequence>MAFKGTASKSASGASMSKYDVEVEARLKALEAQAHPDRCNDDTGGGDCAALEAKVDKLIEILHHKFDFEM</sequence>
<accession>A0A218MN17</accession>
<protein>
    <submittedName>
        <fullName evidence="1">Uncharacterized protein</fullName>
    </submittedName>
</protein>
<proteinExistence type="predicted"/>
<organism evidence="1">
    <name type="scientific">uncultured virus</name>
    <dbReference type="NCBI Taxonomy" id="340016"/>
    <lineage>
        <taxon>Viruses</taxon>
        <taxon>environmental samples</taxon>
    </lineage>
</organism>
<reference evidence="1" key="2">
    <citation type="journal article" date="2017" name="Nat. Commun.">
        <title>Single-virus genomics reveals hidden cosmopolitan and abundant viruses.</title>
        <authorList>
            <person name="Martinez-Hernandez F."/>
            <person name="Fornas O."/>
            <person name="Lluesma Gomez M."/>
            <person name="Bolduc B."/>
            <person name="de la Cruz Pena M.J."/>
            <person name="Martinez J.M."/>
            <person name="Anton J."/>
            <person name="Gasol J.M."/>
            <person name="Rosselli R."/>
            <person name="Rodriguez-Valera F."/>
            <person name="Sullivan M.B."/>
            <person name="Acinas S.G."/>
            <person name="Martinez-Garcia M."/>
        </authorList>
    </citation>
    <scope>NUCLEOTIDE SEQUENCE</scope>
</reference>
<name>A0A218MN17_9VIRU</name>
<evidence type="ECO:0000313" key="1">
    <source>
        <dbReference type="EMBL" id="ASF00706.1"/>
    </source>
</evidence>
<reference evidence="1" key="1">
    <citation type="submission" date="2016-10" db="EMBL/GenBank/DDBJ databases">
        <authorList>
            <person name="Varghese N."/>
        </authorList>
    </citation>
    <scope>NUCLEOTIDE SEQUENCE</scope>
</reference>